<evidence type="ECO:0000313" key="1">
    <source>
        <dbReference type="EMBL" id="GEB57012.1"/>
    </source>
</evidence>
<gene>
    <name evidence="1" type="ORF">SGA01_26170</name>
</gene>
<comment type="caution">
    <text evidence="1">The sequence shown here is derived from an EMBL/GenBank/DDBJ whole genome shotgun (WGS) entry which is preliminary data.</text>
</comment>
<evidence type="ECO:0008006" key="3">
    <source>
        <dbReference type="Google" id="ProtNLM"/>
    </source>
</evidence>
<keyword evidence="2" id="KW-1185">Reference proteome</keyword>
<dbReference type="Proteomes" id="UP000315226">
    <property type="component" value="Unassembled WGS sequence"/>
</dbReference>
<proteinExistence type="predicted"/>
<dbReference type="AlphaFoldDB" id="A0A4Y3RH67"/>
<organism evidence="1 2">
    <name type="scientific">Streptomyces gardneri</name>
    <dbReference type="NCBI Taxonomy" id="66892"/>
    <lineage>
        <taxon>Bacteria</taxon>
        <taxon>Bacillati</taxon>
        <taxon>Actinomycetota</taxon>
        <taxon>Actinomycetes</taxon>
        <taxon>Kitasatosporales</taxon>
        <taxon>Streptomycetaceae</taxon>
        <taxon>Streptomyces</taxon>
    </lineage>
</organism>
<reference evidence="1 2" key="1">
    <citation type="submission" date="2019-06" db="EMBL/GenBank/DDBJ databases">
        <title>Whole genome shotgun sequence of Streptomyces gardneri NBRC 12865.</title>
        <authorList>
            <person name="Hosoyama A."/>
            <person name="Uohara A."/>
            <person name="Ohji S."/>
            <person name="Ichikawa N."/>
        </authorList>
    </citation>
    <scope>NUCLEOTIDE SEQUENCE [LARGE SCALE GENOMIC DNA]</scope>
    <source>
        <strain evidence="1 2">NBRC 12865</strain>
    </source>
</reference>
<name>A0A4Y3RH67_9ACTN</name>
<evidence type="ECO:0000313" key="2">
    <source>
        <dbReference type="Proteomes" id="UP000315226"/>
    </source>
</evidence>
<dbReference type="EMBL" id="BJMN01000015">
    <property type="protein sequence ID" value="GEB57012.1"/>
    <property type="molecule type" value="Genomic_DNA"/>
</dbReference>
<protein>
    <recommendedName>
        <fullName evidence="3">Knr4/Smi1-like domain-containing protein</fullName>
    </recommendedName>
</protein>
<accession>A0A4Y3RH67</accession>
<sequence>MDLAVEAGGPAALAGDQFAFVQTPQRPDIFVWEHETASCRWVAGDLMDWLFRSLSEGGDDWYR</sequence>